<dbReference type="PROSITE" id="PS00572">
    <property type="entry name" value="GLYCOSYL_HYDROL_F1_1"/>
    <property type="match status" value="1"/>
</dbReference>
<comment type="caution">
    <text evidence="6">The sequence shown here is derived from an EMBL/GenBank/DDBJ whole genome shotgun (WGS) entry which is preliminary data.</text>
</comment>
<dbReference type="EMBL" id="MFEJ01000024">
    <property type="protein sequence ID" value="OGE79919.1"/>
    <property type="molecule type" value="Genomic_DNA"/>
</dbReference>
<dbReference type="PANTHER" id="PTHR10353:SF209">
    <property type="entry name" value="GALACTOLIPID GALACTOSYLTRANSFERASE SFR2, CHLOROPLASTIC"/>
    <property type="match status" value="1"/>
</dbReference>
<dbReference type="GO" id="GO:0005975">
    <property type="term" value="P:carbohydrate metabolic process"/>
    <property type="evidence" value="ECO:0007669"/>
    <property type="project" value="InterPro"/>
</dbReference>
<evidence type="ECO:0000256" key="1">
    <source>
        <dbReference type="ARBA" id="ARBA00010838"/>
    </source>
</evidence>
<dbReference type="Gene3D" id="3.20.20.80">
    <property type="entry name" value="Glycosidases"/>
    <property type="match status" value="1"/>
</dbReference>
<name>A0A1F5NQF7_9BACT</name>
<sequence>MAETENKLSFPKGFLLGAAASAHQVEGQNINSDWWYWEQQGKLPKSGQAADHYNRFEEDFGIAQTIGLNAMRISIEWARIEPSEGQWDSEAIEHYKKVLKSMKAHGLTRMVTLWHWTLPKWFADKGGFESKAGIEAFARYAWFVAQNLGSEIDLWETLNEPETFAQQAYTLGKFPPFKTSNLTYLRVIRNLILAHKQAYRAIKAAYPQAKVGISKNFSYYEPFRKYNFLDQLIVFFADRIGNQYFLEKIRKQLDFIGLNYYFFNRVRFDFIWGYREMNLNSTSPQMTSEDSQNRSDMGWVLYPKGIYHLALELKKYNLPIYITENGLADTQDSRRHKFLQETLEWVKQAIIQGVSIKGYLHWSLTDNYEWTNGFGPRFGLVEIDYATQKRTVRKSAEIFKQVNIPA</sequence>
<reference evidence="6 7" key="1">
    <citation type="journal article" date="2016" name="Nat. Commun.">
        <title>Thousands of microbial genomes shed light on interconnected biogeochemical processes in an aquifer system.</title>
        <authorList>
            <person name="Anantharaman K."/>
            <person name="Brown C.T."/>
            <person name="Hug L.A."/>
            <person name="Sharon I."/>
            <person name="Castelle C.J."/>
            <person name="Probst A.J."/>
            <person name="Thomas B.C."/>
            <person name="Singh A."/>
            <person name="Wilkins M.J."/>
            <person name="Karaoz U."/>
            <person name="Brodie E.L."/>
            <person name="Williams K.H."/>
            <person name="Hubbard S.S."/>
            <person name="Banfield J.F."/>
        </authorList>
    </citation>
    <scope>NUCLEOTIDE SEQUENCE [LARGE SCALE GENOMIC DNA]</scope>
</reference>
<dbReference type="InterPro" id="IPR017853">
    <property type="entry name" value="GH"/>
</dbReference>
<dbReference type="PANTHER" id="PTHR10353">
    <property type="entry name" value="GLYCOSYL HYDROLASE"/>
    <property type="match status" value="1"/>
</dbReference>
<keyword evidence="2" id="KW-0378">Hydrolase</keyword>
<protein>
    <recommendedName>
        <fullName evidence="8">Beta-glucosidase</fullName>
    </recommendedName>
</protein>
<gene>
    <name evidence="6" type="ORF">A2660_00495</name>
</gene>
<accession>A0A1F5NQF7</accession>
<dbReference type="GO" id="GO:0008422">
    <property type="term" value="F:beta-glucosidase activity"/>
    <property type="evidence" value="ECO:0007669"/>
    <property type="project" value="TreeGrafter"/>
</dbReference>
<proteinExistence type="inferred from homology"/>
<evidence type="ECO:0000256" key="5">
    <source>
        <dbReference type="RuleBase" id="RU003690"/>
    </source>
</evidence>
<dbReference type="SUPFAM" id="SSF51445">
    <property type="entry name" value="(Trans)glycosidases"/>
    <property type="match status" value="1"/>
</dbReference>
<comment type="similarity">
    <text evidence="1 5">Belongs to the glycosyl hydrolase 1 family.</text>
</comment>
<dbReference type="AlphaFoldDB" id="A0A1F5NQF7"/>
<dbReference type="InterPro" id="IPR018120">
    <property type="entry name" value="Glyco_hydro_1_AS"/>
</dbReference>
<evidence type="ECO:0000256" key="4">
    <source>
        <dbReference type="PROSITE-ProRule" id="PRU10055"/>
    </source>
</evidence>
<evidence type="ECO:0000313" key="6">
    <source>
        <dbReference type="EMBL" id="OGE79919.1"/>
    </source>
</evidence>
<dbReference type="Proteomes" id="UP000176233">
    <property type="component" value="Unassembled WGS sequence"/>
</dbReference>
<evidence type="ECO:0000256" key="3">
    <source>
        <dbReference type="ARBA" id="ARBA00023295"/>
    </source>
</evidence>
<evidence type="ECO:0008006" key="8">
    <source>
        <dbReference type="Google" id="ProtNLM"/>
    </source>
</evidence>
<organism evidence="6 7">
    <name type="scientific">Candidatus Doudnabacteria bacterium RIFCSPHIGHO2_01_FULL_45_18</name>
    <dbReference type="NCBI Taxonomy" id="1817823"/>
    <lineage>
        <taxon>Bacteria</taxon>
        <taxon>Candidatus Doudnaibacteriota</taxon>
    </lineage>
</organism>
<dbReference type="Pfam" id="PF00232">
    <property type="entry name" value="Glyco_hydro_1"/>
    <property type="match status" value="2"/>
</dbReference>
<evidence type="ECO:0000256" key="2">
    <source>
        <dbReference type="ARBA" id="ARBA00022801"/>
    </source>
</evidence>
<feature type="active site" description="Nucleophile" evidence="4">
    <location>
        <position position="324"/>
    </location>
</feature>
<evidence type="ECO:0000313" key="7">
    <source>
        <dbReference type="Proteomes" id="UP000176233"/>
    </source>
</evidence>
<keyword evidence="3" id="KW-0326">Glycosidase</keyword>
<dbReference type="PRINTS" id="PR00131">
    <property type="entry name" value="GLHYDRLASE1"/>
</dbReference>
<dbReference type="InterPro" id="IPR001360">
    <property type="entry name" value="Glyco_hydro_1"/>
</dbReference>